<organism evidence="2 3">
    <name type="scientific">Lentibacillus salinarum</name>
    <dbReference type="NCBI Taxonomy" id="446820"/>
    <lineage>
        <taxon>Bacteria</taxon>
        <taxon>Bacillati</taxon>
        <taxon>Bacillota</taxon>
        <taxon>Bacilli</taxon>
        <taxon>Bacillales</taxon>
        <taxon>Bacillaceae</taxon>
        <taxon>Lentibacillus</taxon>
    </lineage>
</organism>
<dbReference type="CDD" id="cd00093">
    <property type="entry name" value="HTH_XRE"/>
    <property type="match status" value="1"/>
</dbReference>
<protein>
    <submittedName>
        <fullName evidence="2">Helix-turn-helix domain-containing protein</fullName>
    </submittedName>
</protein>
<dbReference type="SMART" id="SM00530">
    <property type="entry name" value="HTH_XRE"/>
    <property type="match status" value="1"/>
</dbReference>
<dbReference type="Proteomes" id="UP001597178">
    <property type="component" value="Unassembled WGS sequence"/>
</dbReference>
<dbReference type="InterPro" id="IPR001387">
    <property type="entry name" value="Cro/C1-type_HTH"/>
</dbReference>
<proteinExistence type="predicted"/>
<comment type="caution">
    <text evidence="2">The sequence shown here is derived from an EMBL/GenBank/DDBJ whole genome shotgun (WGS) entry which is preliminary data.</text>
</comment>
<evidence type="ECO:0000313" key="3">
    <source>
        <dbReference type="Proteomes" id="UP001597178"/>
    </source>
</evidence>
<evidence type="ECO:0000313" key="2">
    <source>
        <dbReference type="EMBL" id="MFD1363429.1"/>
    </source>
</evidence>
<gene>
    <name evidence="2" type="ORF">ACFQ4A_17625</name>
</gene>
<name>A0ABW3ZYQ9_9BACI</name>
<dbReference type="SUPFAM" id="SSF47413">
    <property type="entry name" value="lambda repressor-like DNA-binding domains"/>
    <property type="match status" value="1"/>
</dbReference>
<keyword evidence="3" id="KW-1185">Reference proteome</keyword>
<sequence>MKYPVISNLIKEQRKIKGMTLNELEKVAGVTASYLSQVENGNKIPSKKVLFSIAYFLDDRSNVKNNYQGKLITEYAAIKELNKNELWNDFQRFQRFHSNLIREMENSMNESIDTVNKNKFRIKKGALKAEPIAEPYFDLKWLLTQKDYEVFYGSDYNINSGEESELDKVFYPRLRDEDKKIIHGIIEAYISNRYEKRNKGGD</sequence>
<dbReference type="Gene3D" id="1.10.260.40">
    <property type="entry name" value="lambda repressor-like DNA-binding domains"/>
    <property type="match status" value="1"/>
</dbReference>
<evidence type="ECO:0000259" key="1">
    <source>
        <dbReference type="PROSITE" id="PS50943"/>
    </source>
</evidence>
<dbReference type="PROSITE" id="PS50943">
    <property type="entry name" value="HTH_CROC1"/>
    <property type="match status" value="1"/>
</dbReference>
<reference evidence="3" key="1">
    <citation type="journal article" date="2019" name="Int. J. Syst. Evol. Microbiol.">
        <title>The Global Catalogue of Microorganisms (GCM) 10K type strain sequencing project: providing services to taxonomists for standard genome sequencing and annotation.</title>
        <authorList>
            <consortium name="The Broad Institute Genomics Platform"/>
            <consortium name="The Broad Institute Genome Sequencing Center for Infectious Disease"/>
            <person name="Wu L."/>
            <person name="Ma J."/>
        </authorList>
    </citation>
    <scope>NUCLEOTIDE SEQUENCE [LARGE SCALE GENOMIC DNA]</scope>
    <source>
        <strain evidence="3">CCUG 54822</strain>
    </source>
</reference>
<dbReference type="EMBL" id="JBHTNH010000057">
    <property type="protein sequence ID" value="MFD1363429.1"/>
    <property type="molecule type" value="Genomic_DNA"/>
</dbReference>
<accession>A0ABW3ZYQ9</accession>
<feature type="domain" description="HTH cro/C1-type" evidence="1">
    <location>
        <begin position="10"/>
        <end position="58"/>
    </location>
</feature>
<dbReference type="Pfam" id="PF01381">
    <property type="entry name" value="HTH_3"/>
    <property type="match status" value="1"/>
</dbReference>
<dbReference type="RefSeq" id="WP_382402677.1">
    <property type="nucleotide sequence ID" value="NZ_JBHTNH010000057.1"/>
</dbReference>
<dbReference type="InterPro" id="IPR010982">
    <property type="entry name" value="Lambda_DNA-bd_dom_sf"/>
</dbReference>